<dbReference type="EMBL" id="JAGIYQ010000002">
    <property type="protein sequence ID" value="MBP0724352.1"/>
    <property type="molecule type" value="Genomic_DNA"/>
</dbReference>
<protein>
    <submittedName>
        <fullName evidence="2">MBL fold metallo-hydrolase</fullName>
    </submittedName>
</protein>
<dbReference type="SUPFAM" id="SSF56281">
    <property type="entry name" value="Metallo-hydrolase/oxidoreductase"/>
    <property type="match status" value="1"/>
</dbReference>
<gene>
    <name evidence="2" type="ORF">J5Y03_04025</name>
</gene>
<dbReference type="InterPro" id="IPR050662">
    <property type="entry name" value="Sec-metab_biosynth-thioest"/>
</dbReference>
<evidence type="ECO:0000259" key="1">
    <source>
        <dbReference type="SMART" id="SM00849"/>
    </source>
</evidence>
<comment type="caution">
    <text evidence="2">The sequence shown here is derived from an EMBL/GenBank/DDBJ whole genome shotgun (WGS) entry which is preliminary data.</text>
</comment>
<keyword evidence="3" id="KW-1185">Reference proteome</keyword>
<reference evidence="2" key="1">
    <citation type="submission" date="2021-04" db="EMBL/GenBank/DDBJ databases">
        <title>Genome seq and assembly of Bacillus sp.</title>
        <authorList>
            <person name="Chhetri G."/>
        </authorList>
    </citation>
    <scope>NUCLEOTIDE SEQUENCE</scope>
    <source>
        <strain evidence="2">RG28</strain>
    </source>
</reference>
<evidence type="ECO:0000313" key="3">
    <source>
        <dbReference type="Proteomes" id="UP000682134"/>
    </source>
</evidence>
<dbReference type="RefSeq" id="WP_209403134.1">
    <property type="nucleotide sequence ID" value="NZ_JAGIYQ010000002.1"/>
</dbReference>
<name>A0A940SFT9_9BACI</name>
<dbReference type="InterPro" id="IPR036866">
    <property type="entry name" value="RibonucZ/Hydroxyglut_hydro"/>
</dbReference>
<proteinExistence type="predicted"/>
<dbReference type="PANTHER" id="PTHR23131">
    <property type="entry name" value="ENDORIBONUCLEASE LACTB2"/>
    <property type="match status" value="1"/>
</dbReference>
<evidence type="ECO:0000313" key="2">
    <source>
        <dbReference type="EMBL" id="MBP0724352.1"/>
    </source>
</evidence>
<feature type="domain" description="Metallo-beta-lactamase" evidence="1">
    <location>
        <begin position="17"/>
        <end position="230"/>
    </location>
</feature>
<dbReference type="Pfam" id="PF00753">
    <property type="entry name" value="Lactamase_B"/>
    <property type="match status" value="1"/>
</dbReference>
<dbReference type="InterPro" id="IPR001279">
    <property type="entry name" value="Metallo-B-lactamas"/>
</dbReference>
<dbReference type="PANTHER" id="PTHR23131:SF4">
    <property type="entry name" value="METALLO-BETA-LACTAMASE SUPERFAMILY POTEIN"/>
    <property type="match status" value="1"/>
</dbReference>
<dbReference type="Proteomes" id="UP000682134">
    <property type="component" value="Unassembled WGS sequence"/>
</dbReference>
<accession>A0A940SFT9</accession>
<dbReference type="AlphaFoldDB" id="A0A940SFT9"/>
<dbReference type="Gene3D" id="3.60.15.10">
    <property type="entry name" value="Ribonuclease Z/Hydroxyacylglutathione hydrolase-like"/>
    <property type="match status" value="1"/>
</dbReference>
<dbReference type="SMART" id="SM00849">
    <property type="entry name" value="Lactamase_B"/>
    <property type="match status" value="1"/>
</dbReference>
<organism evidence="2 3">
    <name type="scientific">Gottfriedia endophytica</name>
    <dbReference type="NCBI Taxonomy" id="2820819"/>
    <lineage>
        <taxon>Bacteria</taxon>
        <taxon>Bacillati</taxon>
        <taxon>Bacillota</taxon>
        <taxon>Bacilli</taxon>
        <taxon>Bacillales</taxon>
        <taxon>Bacillaceae</taxon>
        <taxon>Gottfriedia</taxon>
    </lineage>
</organism>
<sequence length="323" mass="36689">MNKIHCLSIPVPYSMQTVNVYLIEGDCLTLIDTGTNTTESLEGLKLGLKELGYKISDVEQVILTHHHPDHSGLLEVFRDDALIIGHDRNIPYLIQEDSFLISYVHFFTNLARKLGVPEEFIKLMPRYDRKIPYSSKRKLTHTVTEGDSLTSLEGFTVIYTPGHATSHIALYRESDGLLFGGDLLLEKISSNPLLEPPLNGEIHRPRPLPQYNQSLKRIASMPIQQIYTGHGNPVVDVQSLVEYRLEKQQLRANKVYDLLKGSPLTAYEVCKEIFPKVYQRQLSLTMSETVGQLDYLEDLGKIKLEEREDGTLVYKPNEHSVSN</sequence>